<comment type="caution">
    <text evidence="2">The sequence shown here is derived from an EMBL/GenBank/DDBJ whole genome shotgun (WGS) entry which is preliminary data.</text>
</comment>
<feature type="transmembrane region" description="Helical" evidence="1">
    <location>
        <begin position="151"/>
        <end position="176"/>
    </location>
</feature>
<dbReference type="Proteomes" id="UP000584642">
    <property type="component" value="Unassembled WGS sequence"/>
</dbReference>
<evidence type="ECO:0000313" key="3">
    <source>
        <dbReference type="Proteomes" id="UP000584642"/>
    </source>
</evidence>
<dbReference type="PANTHER" id="PTHR34219">
    <property type="entry name" value="IRON-REGULATED INNER MEMBRANE PROTEIN-RELATED"/>
    <property type="match status" value="1"/>
</dbReference>
<gene>
    <name evidence="2" type="ORF">HND93_03745</name>
</gene>
<dbReference type="RefSeq" id="WP_180280525.1">
    <property type="nucleotide sequence ID" value="NZ_JABFDB010000001.1"/>
</dbReference>
<organism evidence="2 3">
    <name type="scientific">Azospirillum oleiclasticum</name>
    <dbReference type="NCBI Taxonomy" id="2735135"/>
    <lineage>
        <taxon>Bacteria</taxon>
        <taxon>Pseudomonadati</taxon>
        <taxon>Pseudomonadota</taxon>
        <taxon>Alphaproteobacteria</taxon>
        <taxon>Rhodospirillales</taxon>
        <taxon>Azospirillaceae</taxon>
        <taxon>Azospirillum</taxon>
    </lineage>
</organism>
<feature type="transmembrane region" description="Helical" evidence="1">
    <location>
        <begin position="348"/>
        <end position="369"/>
    </location>
</feature>
<sequence length="374" mass="41015">MDATIAAARGRPLRQRLYLWLRHLHLWLTAVTVVPLLVLSLSGAVLVFGHELDKALEPAIWRVEPRDEPLPVDAVIDHVHRQVPSVRVWSVGQGREPGDAWVLWLAAGAGVVNVDPYTGTVLRHYNPHSTVNGVVTALHRWLLVDGPARSWVRHAVSAASLVLIIQVVLGVWMWWLPARRWRNATPDFSRGARLAVFRLHQCAGLVTAVLMVLVAFTGMSLYWITPTRAVVEAVAGSTVGMPPKPDHPGLAPLAGLDRALAVARLSVPDGRLLHFRLPQKPGEPLITAFATADTSTPTHVVVGGEPPTVVERRDGRSVSGASWFWDIRYRLHIGDFAGTGALGTAVRVVWVVLALMPAAFVISGLWLWVKRRTL</sequence>
<protein>
    <submittedName>
        <fullName evidence="2">PepSY domain-containing protein</fullName>
    </submittedName>
</protein>
<keyword evidence="1" id="KW-0472">Membrane</keyword>
<evidence type="ECO:0000313" key="2">
    <source>
        <dbReference type="EMBL" id="NYZ18813.1"/>
    </source>
</evidence>
<reference evidence="2 3" key="1">
    <citation type="submission" date="2020-05" db="EMBL/GenBank/DDBJ databases">
        <title>Azospirillum oleiclasticum sp. nov, a nitrogen-fixing and heavy crude oil-emulsifying bacterium isolated from the crude oil of Yumen Oilfield.</title>
        <authorList>
            <person name="Wu D."/>
            <person name="Cai M."/>
            <person name="Zhang X."/>
        </authorList>
    </citation>
    <scope>NUCLEOTIDE SEQUENCE [LARGE SCALE GENOMIC DNA]</scope>
    <source>
        <strain evidence="2 3">ROY-1-1-2</strain>
    </source>
</reference>
<dbReference type="EMBL" id="JABFDB010000001">
    <property type="protein sequence ID" value="NYZ18813.1"/>
    <property type="molecule type" value="Genomic_DNA"/>
</dbReference>
<feature type="transmembrane region" description="Helical" evidence="1">
    <location>
        <begin position="197"/>
        <end position="224"/>
    </location>
</feature>
<keyword evidence="1" id="KW-0812">Transmembrane</keyword>
<proteinExistence type="predicted"/>
<feature type="transmembrane region" description="Helical" evidence="1">
    <location>
        <begin position="24"/>
        <end position="48"/>
    </location>
</feature>
<keyword evidence="3" id="KW-1185">Reference proteome</keyword>
<keyword evidence="1" id="KW-1133">Transmembrane helix</keyword>
<accession>A0ABX2T6N4</accession>
<dbReference type="Pfam" id="PF03929">
    <property type="entry name" value="PepSY_TM"/>
    <property type="match status" value="1"/>
</dbReference>
<name>A0ABX2T6N4_9PROT</name>
<evidence type="ECO:0000256" key="1">
    <source>
        <dbReference type="SAM" id="Phobius"/>
    </source>
</evidence>
<dbReference type="InterPro" id="IPR005625">
    <property type="entry name" value="PepSY-ass_TM"/>
</dbReference>